<dbReference type="AlphaFoldDB" id="T1IDS4"/>
<keyword evidence="2" id="KW-1185">Reference proteome</keyword>
<dbReference type="OMA" id="EFATECE"/>
<sequence>MASHREDGICHFFGCPLNWNPLCGKRGNEYRTFANLCVFNRANCFAKPRTTKSENVNCEHIICPMIWLPLCAKSGNRFRTFGNVCALKRTNCIKKPVYEIVNLGWCPPDVEP</sequence>
<dbReference type="HOGENOM" id="CLU_2148947_0_0_1"/>
<protein>
    <submittedName>
        <fullName evidence="1">Uncharacterized protein</fullName>
    </submittedName>
</protein>
<name>T1IDS4_RHOPR</name>
<dbReference type="InterPro" id="IPR002350">
    <property type="entry name" value="Kazal_dom"/>
</dbReference>
<reference evidence="1" key="1">
    <citation type="submission" date="2015-05" db="UniProtKB">
        <authorList>
            <consortium name="EnsemblMetazoa"/>
        </authorList>
    </citation>
    <scope>IDENTIFICATION</scope>
</reference>
<dbReference type="Gene3D" id="3.30.60.30">
    <property type="match status" value="2"/>
</dbReference>
<dbReference type="Pfam" id="PF07648">
    <property type="entry name" value="Kazal_2"/>
    <property type="match status" value="2"/>
</dbReference>
<evidence type="ECO:0000313" key="1">
    <source>
        <dbReference type="EnsemblMetazoa" id="RPRC014444-PA"/>
    </source>
</evidence>
<accession>T1IDS4</accession>
<dbReference type="InterPro" id="IPR036058">
    <property type="entry name" value="Kazal_dom_sf"/>
</dbReference>
<dbReference type="PROSITE" id="PS51465">
    <property type="entry name" value="KAZAL_2"/>
    <property type="match status" value="1"/>
</dbReference>
<dbReference type="VEuPathDB" id="VectorBase:RPRC014444"/>
<dbReference type="SMART" id="SM00280">
    <property type="entry name" value="KAZAL"/>
    <property type="match status" value="2"/>
</dbReference>
<dbReference type="Proteomes" id="UP000015103">
    <property type="component" value="Unassembled WGS sequence"/>
</dbReference>
<evidence type="ECO:0000313" key="2">
    <source>
        <dbReference type="Proteomes" id="UP000015103"/>
    </source>
</evidence>
<dbReference type="EMBL" id="ACPB03016517">
    <property type="status" value="NOT_ANNOTATED_CDS"/>
    <property type="molecule type" value="Genomic_DNA"/>
</dbReference>
<dbReference type="InParanoid" id="T1IDS4"/>
<dbReference type="SUPFAM" id="SSF100895">
    <property type="entry name" value="Kazal-type serine protease inhibitors"/>
    <property type="match status" value="2"/>
</dbReference>
<dbReference type="EnsemblMetazoa" id="RPRC014444-RA">
    <property type="protein sequence ID" value="RPRC014444-PA"/>
    <property type="gene ID" value="RPRC014444"/>
</dbReference>
<proteinExistence type="predicted"/>
<organism evidence="1 2">
    <name type="scientific">Rhodnius prolixus</name>
    <name type="common">Triatomid bug</name>
    <dbReference type="NCBI Taxonomy" id="13249"/>
    <lineage>
        <taxon>Eukaryota</taxon>
        <taxon>Metazoa</taxon>
        <taxon>Ecdysozoa</taxon>
        <taxon>Arthropoda</taxon>
        <taxon>Hexapoda</taxon>
        <taxon>Insecta</taxon>
        <taxon>Pterygota</taxon>
        <taxon>Neoptera</taxon>
        <taxon>Paraneoptera</taxon>
        <taxon>Hemiptera</taxon>
        <taxon>Heteroptera</taxon>
        <taxon>Panheteroptera</taxon>
        <taxon>Cimicomorpha</taxon>
        <taxon>Reduviidae</taxon>
        <taxon>Triatominae</taxon>
        <taxon>Rhodnius</taxon>
    </lineage>
</organism>